<keyword evidence="3" id="KW-1185">Reference proteome</keyword>
<organism evidence="2 3">
    <name type="scientific">Streptosporangium lutulentum</name>
    <dbReference type="NCBI Taxonomy" id="1461250"/>
    <lineage>
        <taxon>Bacteria</taxon>
        <taxon>Bacillati</taxon>
        <taxon>Actinomycetota</taxon>
        <taxon>Actinomycetes</taxon>
        <taxon>Streptosporangiales</taxon>
        <taxon>Streptosporangiaceae</taxon>
        <taxon>Streptosporangium</taxon>
    </lineage>
</organism>
<evidence type="ECO:0000313" key="2">
    <source>
        <dbReference type="EMBL" id="MDP9850306.1"/>
    </source>
</evidence>
<dbReference type="SUPFAM" id="SSF46785">
    <property type="entry name" value="Winged helix' DNA-binding domain"/>
    <property type="match status" value="1"/>
</dbReference>
<accession>A0ABT9QUF6</accession>
<proteinExistence type="predicted"/>
<gene>
    <name evidence="2" type="ORF">J2853_009602</name>
</gene>
<feature type="region of interest" description="Disordered" evidence="1">
    <location>
        <begin position="444"/>
        <end position="468"/>
    </location>
</feature>
<dbReference type="Proteomes" id="UP001225356">
    <property type="component" value="Unassembled WGS sequence"/>
</dbReference>
<name>A0ABT9QUF6_9ACTN</name>
<evidence type="ECO:0000313" key="3">
    <source>
        <dbReference type="Proteomes" id="UP001225356"/>
    </source>
</evidence>
<dbReference type="GO" id="GO:0003677">
    <property type="term" value="F:DNA binding"/>
    <property type="evidence" value="ECO:0007669"/>
    <property type="project" value="UniProtKB-KW"/>
</dbReference>
<reference evidence="2 3" key="1">
    <citation type="submission" date="2023-07" db="EMBL/GenBank/DDBJ databases">
        <title>Sequencing the genomes of 1000 actinobacteria strains.</title>
        <authorList>
            <person name="Klenk H.-P."/>
        </authorList>
    </citation>
    <scope>NUCLEOTIDE SEQUENCE [LARGE SCALE GENOMIC DNA]</scope>
    <source>
        <strain evidence="2 3">DSM 46740</strain>
    </source>
</reference>
<sequence>MRTDSGQWAHSYKATAKLSAIAPAGPFAWYLTNRFQEFLFAVFDLDAAKGDVQRDVAELVDLLEQAELSYLVCASGPAGGLHVWVPVRPVGAGLVDAIARAAARRLPTLDISPLTNPKTGCVRPPGAPHRHGGMSVPLANWRPITAAATAAVLSRANEVERLQRLAVLLNADPASQVSQEGCQGSGQVGGRRSAAAVRAVESGTDGPRLAGPYRPCDVTALLAQTPEPGQGHALLWTILLRLARARWSAAQVTALLTGHLQAPGLVHLRRQGGAGGRLLSDTERERLLARQWAKAVAHAATLSAPDSLGVGEAGEGSEAEQWQRRVAEAVELVTGVLRAMAADKGRWCSQAGPSDRKALEYLLVLTLDAVSAEIELDCRRLALATGIGTGTAGRALGRLALDGWLQMTEKGTGQRASRYRVLPQAPAAISGPIEGAQRPVTGVTEEDEESLGGGGTQAFPPPRADLRPPVSSVLAERERLRAELRARLEIVSHDLFTHPRHDQPGLGRHVATTMAALSAGTPQTEGLYKVEDLVEATGYSPQTIARHLRTLTGHRLLTRPARRRWRRTSTTLTSVAERIGAAGVRERRHRTYSIERDAYAWWLAELEWMHTPVKQRSRRRAVPGQGHLILVGAPDQINRLPYPRDHTGRGDHQAARAHLRAQRDAAAAAAASTAA</sequence>
<dbReference type="InterPro" id="IPR036390">
    <property type="entry name" value="WH_DNA-bd_sf"/>
</dbReference>
<dbReference type="EMBL" id="JAUSQU010000002">
    <property type="protein sequence ID" value="MDP9850306.1"/>
    <property type="molecule type" value="Genomic_DNA"/>
</dbReference>
<comment type="caution">
    <text evidence="2">The sequence shown here is derived from an EMBL/GenBank/DDBJ whole genome shotgun (WGS) entry which is preliminary data.</text>
</comment>
<dbReference type="RefSeq" id="WP_307569254.1">
    <property type="nucleotide sequence ID" value="NZ_JAUSQU010000002.1"/>
</dbReference>
<keyword evidence="2" id="KW-0238">DNA-binding</keyword>
<evidence type="ECO:0000256" key="1">
    <source>
        <dbReference type="SAM" id="MobiDB-lite"/>
    </source>
</evidence>
<protein>
    <submittedName>
        <fullName evidence="2">DNA-binding transcriptional ArsR family regulator</fullName>
    </submittedName>
</protein>